<dbReference type="STRING" id="39947.A0A0P0XXE7"/>
<feature type="region of interest" description="Disordered" evidence="1">
    <location>
        <begin position="101"/>
        <end position="121"/>
    </location>
</feature>
<evidence type="ECO:0000313" key="2">
    <source>
        <dbReference type="EMBL" id="BAT11937.1"/>
    </source>
</evidence>
<gene>
    <name evidence="2" type="ordered locus">Os10g0549000</name>
    <name evidence="2" type="ORF">OSNPB_100549000</name>
</gene>
<reference evidence="2 3" key="2">
    <citation type="journal article" date="2013" name="Plant Cell Physiol.">
        <title>Rice Annotation Project Database (RAP-DB): an integrative and interactive database for rice genomics.</title>
        <authorList>
            <person name="Sakai H."/>
            <person name="Lee S.S."/>
            <person name="Tanaka T."/>
            <person name="Numa H."/>
            <person name="Kim J."/>
            <person name="Kawahara Y."/>
            <person name="Wakimoto H."/>
            <person name="Yang C.C."/>
            <person name="Iwamoto M."/>
            <person name="Abe T."/>
            <person name="Yamada Y."/>
            <person name="Muto A."/>
            <person name="Inokuchi H."/>
            <person name="Ikemura T."/>
            <person name="Matsumoto T."/>
            <person name="Sasaki T."/>
            <person name="Itoh T."/>
        </authorList>
    </citation>
    <scope>NUCLEOTIDE SEQUENCE [LARGE SCALE GENOMIC DNA]</scope>
    <source>
        <strain evidence="3">cv. Nipponbare</strain>
    </source>
</reference>
<reference evidence="2 3" key="3">
    <citation type="journal article" date="2013" name="Rice">
        <title>Improvement of the Oryza sativa Nipponbare reference genome using next generation sequence and optical map data.</title>
        <authorList>
            <person name="Kawahara Y."/>
            <person name="de la Bastide M."/>
            <person name="Hamilton J.P."/>
            <person name="Kanamori H."/>
            <person name="McCombie W.R."/>
            <person name="Ouyang S."/>
            <person name="Schwartz D.C."/>
            <person name="Tanaka T."/>
            <person name="Wu J."/>
            <person name="Zhou S."/>
            <person name="Childs K.L."/>
            <person name="Davidson R.M."/>
            <person name="Lin H."/>
            <person name="Quesada-Ocampo L."/>
            <person name="Vaillancourt B."/>
            <person name="Sakai H."/>
            <person name="Lee S.S."/>
            <person name="Kim J."/>
            <person name="Numa H."/>
            <person name="Itoh T."/>
            <person name="Buell C.R."/>
            <person name="Matsumoto T."/>
        </authorList>
    </citation>
    <scope>NUCLEOTIDE SEQUENCE [LARGE SCALE GENOMIC DNA]</scope>
    <source>
        <strain evidence="3">cv. Nipponbare</strain>
    </source>
</reference>
<sequence length="121" mass="13364">MLAPHQLAHTGLELHPPLRCPSLCLPVVHRQQHQLLQMQGCYRCCPSQEGLTKSRGSHVVSVPGPPFQTGKADTSECAHQPSCSQMNMSPQEHLALPVQQRMEHLDHQCSPPYDGAQGQPF</sequence>
<proteinExistence type="predicted"/>
<reference evidence="3" key="1">
    <citation type="journal article" date="2005" name="Nature">
        <title>The map-based sequence of the rice genome.</title>
        <authorList>
            <consortium name="International rice genome sequencing project (IRGSP)"/>
            <person name="Matsumoto T."/>
            <person name="Wu J."/>
            <person name="Kanamori H."/>
            <person name="Katayose Y."/>
            <person name="Fujisawa M."/>
            <person name="Namiki N."/>
            <person name="Mizuno H."/>
            <person name="Yamamoto K."/>
            <person name="Antonio B.A."/>
            <person name="Baba T."/>
            <person name="Sakata K."/>
            <person name="Nagamura Y."/>
            <person name="Aoki H."/>
            <person name="Arikawa K."/>
            <person name="Arita K."/>
            <person name="Bito T."/>
            <person name="Chiden Y."/>
            <person name="Fujitsuka N."/>
            <person name="Fukunaka R."/>
            <person name="Hamada M."/>
            <person name="Harada C."/>
            <person name="Hayashi A."/>
            <person name="Hijishita S."/>
            <person name="Honda M."/>
            <person name="Hosokawa S."/>
            <person name="Ichikawa Y."/>
            <person name="Idonuma A."/>
            <person name="Iijima M."/>
            <person name="Ikeda M."/>
            <person name="Ikeno M."/>
            <person name="Ito K."/>
            <person name="Ito S."/>
            <person name="Ito T."/>
            <person name="Ito Y."/>
            <person name="Ito Y."/>
            <person name="Iwabuchi A."/>
            <person name="Kamiya K."/>
            <person name="Karasawa W."/>
            <person name="Kurita K."/>
            <person name="Katagiri S."/>
            <person name="Kikuta A."/>
            <person name="Kobayashi H."/>
            <person name="Kobayashi N."/>
            <person name="Machita K."/>
            <person name="Maehara T."/>
            <person name="Masukawa M."/>
            <person name="Mizubayashi T."/>
            <person name="Mukai Y."/>
            <person name="Nagasaki H."/>
            <person name="Nagata Y."/>
            <person name="Naito S."/>
            <person name="Nakashima M."/>
            <person name="Nakama Y."/>
            <person name="Nakamichi Y."/>
            <person name="Nakamura M."/>
            <person name="Meguro A."/>
            <person name="Negishi M."/>
            <person name="Ohta I."/>
            <person name="Ohta T."/>
            <person name="Okamoto M."/>
            <person name="Ono N."/>
            <person name="Saji S."/>
            <person name="Sakaguchi M."/>
            <person name="Sakai K."/>
            <person name="Shibata M."/>
            <person name="Shimokawa T."/>
            <person name="Song J."/>
            <person name="Takazaki Y."/>
            <person name="Terasawa K."/>
            <person name="Tsugane M."/>
            <person name="Tsuji K."/>
            <person name="Ueda S."/>
            <person name="Waki K."/>
            <person name="Yamagata H."/>
            <person name="Yamamoto M."/>
            <person name="Yamamoto S."/>
            <person name="Yamane H."/>
            <person name="Yoshiki S."/>
            <person name="Yoshihara R."/>
            <person name="Yukawa K."/>
            <person name="Zhong H."/>
            <person name="Yano M."/>
            <person name="Yuan Q."/>
            <person name="Ouyang S."/>
            <person name="Liu J."/>
            <person name="Jones K.M."/>
            <person name="Gansberger K."/>
            <person name="Moffat K."/>
            <person name="Hill J."/>
            <person name="Bera J."/>
            <person name="Fadrosh D."/>
            <person name="Jin S."/>
            <person name="Johri S."/>
            <person name="Kim M."/>
            <person name="Overton L."/>
            <person name="Reardon M."/>
            <person name="Tsitrin T."/>
            <person name="Vuong H."/>
            <person name="Weaver B."/>
            <person name="Ciecko A."/>
            <person name="Tallon L."/>
            <person name="Jackson J."/>
            <person name="Pai G."/>
            <person name="Aken S.V."/>
            <person name="Utterback T."/>
            <person name="Reidmuller S."/>
            <person name="Feldblyum T."/>
            <person name="Hsiao J."/>
            <person name="Zismann V."/>
            <person name="Iobst S."/>
            <person name="de Vazeille A.R."/>
            <person name="Buell C.R."/>
            <person name="Ying K."/>
            <person name="Li Y."/>
            <person name="Lu T."/>
            <person name="Huang Y."/>
            <person name="Zhao Q."/>
            <person name="Feng Q."/>
            <person name="Zhang L."/>
            <person name="Zhu J."/>
            <person name="Weng Q."/>
            <person name="Mu J."/>
            <person name="Lu Y."/>
            <person name="Fan D."/>
            <person name="Liu Y."/>
            <person name="Guan J."/>
            <person name="Zhang Y."/>
            <person name="Yu S."/>
            <person name="Liu X."/>
            <person name="Zhang Y."/>
            <person name="Hong G."/>
            <person name="Han B."/>
            <person name="Choisne N."/>
            <person name="Demange N."/>
            <person name="Orjeda G."/>
            <person name="Samain S."/>
            <person name="Cattolico L."/>
            <person name="Pelletier E."/>
            <person name="Couloux A."/>
            <person name="Segurens B."/>
            <person name="Wincker P."/>
            <person name="D'Hont A."/>
            <person name="Scarpelli C."/>
            <person name="Weissenbach J."/>
            <person name="Salanoubat M."/>
            <person name="Quetier F."/>
            <person name="Yu Y."/>
            <person name="Kim H.R."/>
            <person name="Rambo T."/>
            <person name="Currie J."/>
            <person name="Collura K."/>
            <person name="Luo M."/>
            <person name="Yang T."/>
            <person name="Ammiraju J.S.S."/>
            <person name="Engler F."/>
            <person name="Soderlund C."/>
            <person name="Wing R.A."/>
            <person name="Palmer L.E."/>
            <person name="de la Bastide M."/>
            <person name="Spiegel L."/>
            <person name="Nascimento L."/>
            <person name="Zutavern T."/>
            <person name="O'Shaughnessy A."/>
            <person name="Dike S."/>
            <person name="Dedhia N."/>
            <person name="Preston R."/>
            <person name="Balija V."/>
            <person name="McCombie W.R."/>
            <person name="Chow T."/>
            <person name="Chen H."/>
            <person name="Chung M."/>
            <person name="Chen C."/>
            <person name="Shaw J."/>
            <person name="Wu H."/>
            <person name="Hsiao K."/>
            <person name="Chao Y."/>
            <person name="Chu M."/>
            <person name="Cheng C."/>
            <person name="Hour A."/>
            <person name="Lee P."/>
            <person name="Lin S."/>
            <person name="Lin Y."/>
            <person name="Liou J."/>
            <person name="Liu S."/>
            <person name="Hsing Y."/>
            <person name="Raghuvanshi S."/>
            <person name="Mohanty A."/>
            <person name="Bharti A.K."/>
            <person name="Gaur A."/>
            <person name="Gupta V."/>
            <person name="Kumar D."/>
            <person name="Ravi V."/>
            <person name="Vij S."/>
            <person name="Kapur A."/>
            <person name="Khurana P."/>
            <person name="Khurana P."/>
            <person name="Khurana J.P."/>
            <person name="Tyagi A.K."/>
            <person name="Gaikwad K."/>
            <person name="Singh A."/>
            <person name="Dalal V."/>
            <person name="Srivastava S."/>
            <person name="Dixit A."/>
            <person name="Pal A.K."/>
            <person name="Ghazi I.A."/>
            <person name="Yadav M."/>
            <person name="Pandit A."/>
            <person name="Bhargava A."/>
            <person name="Sureshbabu K."/>
            <person name="Batra K."/>
            <person name="Sharma T.R."/>
            <person name="Mohapatra T."/>
            <person name="Singh N.K."/>
            <person name="Messing J."/>
            <person name="Nelson A.B."/>
            <person name="Fuks G."/>
            <person name="Kavchok S."/>
            <person name="Keizer G."/>
            <person name="Linton E."/>
            <person name="Llaca V."/>
            <person name="Song R."/>
            <person name="Tanyolac B."/>
            <person name="Young S."/>
            <person name="Ho-Il K."/>
            <person name="Hahn J.H."/>
            <person name="Sangsakoo G."/>
            <person name="Vanavichit A."/>
            <person name="de Mattos Luiz.A.T."/>
            <person name="Zimmer P.D."/>
            <person name="Malone G."/>
            <person name="Dellagostin O."/>
            <person name="de Oliveira A.C."/>
            <person name="Bevan M."/>
            <person name="Bancroft I."/>
            <person name="Minx P."/>
            <person name="Cordum H."/>
            <person name="Wilson R."/>
            <person name="Cheng Z."/>
            <person name="Jin W."/>
            <person name="Jiang J."/>
            <person name="Leong S.A."/>
            <person name="Iwama H."/>
            <person name="Gojobori T."/>
            <person name="Itoh T."/>
            <person name="Niimura Y."/>
            <person name="Fujii Y."/>
            <person name="Habara T."/>
            <person name="Sakai H."/>
            <person name="Sato Y."/>
            <person name="Wilson G."/>
            <person name="Kumar K."/>
            <person name="McCouch S."/>
            <person name="Juretic N."/>
            <person name="Hoen D."/>
            <person name="Wright S."/>
            <person name="Bruskiewich R."/>
            <person name="Bureau T."/>
            <person name="Miyao A."/>
            <person name="Hirochika H."/>
            <person name="Nishikawa T."/>
            <person name="Kadowaki K."/>
            <person name="Sugiura M."/>
            <person name="Burr B."/>
            <person name="Sasaki T."/>
        </authorList>
    </citation>
    <scope>NUCLEOTIDE SEQUENCE [LARGE SCALE GENOMIC DNA]</scope>
    <source>
        <strain evidence="3">cv. Nipponbare</strain>
    </source>
</reference>
<dbReference type="AlphaFoldDB" id="A0A0P0XXE7"/>
<feature type="region of interest" description="Disordered" evidence="1">
    <location>
        <begin position="52"/>
        <end position="88"/>
    </location>
</feature>
<dbReference type="Gramene" id="Os10t0549000-00">
    <property type="protein sequence ID" value="Os10t0549000-00"/>
    <property type="gene ID" value="Os10g0549000"/>
</dbReference>
<evidence type="ECO:0000256" key="1">
    <source>
        <dbReference type="SAM" id="MobiDB-lite"/>
    </source>
</evidence>
<accession>A0A0P0XXE7</accession>
<protein>
    <submittedName>
        <fullName evidence="2">Os10g0549000 protein</fullName>
    </submittedName>
</protein>
<dbReference type="InParanoid" id="A0A0P0XXE7"/>
<keyword evidence="3" id="KW-1185">Reference proteome</keyword>
<dbReference type="Proteomes" id="UP000059680">
    <property type="component" value="Chromosome 10"/>
</dbReference>
<organism evidence="2 3">
    <name type="scientific">Oryza sativa subsp. japonica</name>
    <name type="common">Rice</name>
    <dbReference type="NCBI Taxonomy" id="39947"/>
    <lineage>
        <taxon>Eukaryota</taxon>
        <taxon>Viridiplantae</taxon>
        <taxon>Streptophyta</taxon>
        <taxon>Embryophyta</taxon>
        <taxon>Tracheophyta</taxon>
        <taxon>Spermatophyta</taxon>
        <taxon>Magnoliopsida</taxon>
        <taxon>Liliopsida</taxon>
        <taxon>Poales</taxon>
        <taxon>Poaceae</taxon>
        <taxon>BOP clade</taxon>
        <taxon>Oryzoideae</taxon>
        <taxon>Oryzeae</taxon>
        <taxon>Oryzinae</taxon>
        <taxon>Oryza</taxon>
        <taxon>Oryza sativa</taxon>
    </lineage>
</organism>
<name>A0A0P0XXE7_ORYSJ</name>
<dbReference type="EMBL" id="AP014966">
    <property type="protein sequence ID" value="BAT11937.1"/>
    <property type="molecule type" value="Genomic_DNA"/>
</dbReference>
<dbReference type="PaxDb" id="39947-A0A0P0XXE7"/>
<evidence type="ECO:0000313" key="3">
    <source>
        <dbReference type="Proteomes" id="UP000059680"/>
    </source>
</evidence>